<dbReference type="InterPro" id="IPR000836">
    <property type="entry name" value="PRTase_dom"/>
</dbReference>
<evidence type="ECO:0000256" key="4">
    <source>
        <dbReference type="ARBA" id="ARBA00022723"/>
    </source>
</evidence>
<name>A0ABY0CNM3_9DELT</name>
<dbReference type="RefSeq" id="WP_115607293.1">
    <property type="nucleotide sequence ID" value="NZ_SADD01000015.1"/>
</dbReference>
<dbReference type="Gene3D" id="3.40.50.2020">
    <property type="match status" value="1"/>
</dbReference>
<dbReference type="EC" id="2.4.2.22" evidence="8"/>
<evidence type="ECO:0000256" key="3">
    <source>
        <dbReference type="ARBA" id="ARBA00022679"/>
    </source>
</evidence>
<dbReference type="GO" id="GO:0005524">
    <property type="term" value="F:ATP binding"/>
    <property type="evidence" value="ECO:0007669"/>
    <property type="project" value="UniProtKB-KW"/>
</dbReference>
<protein>
    <submittedName>
        <fullName evidence="8">Xanthine phosphoribosyltransferase</fullName>
        <ecNumber evidence="8">2.4.2.22</ecNumber>
    </submittedName>
</protein>
<evidence type="ECO:0000256" key="5">
    <source>
        <dbReference type="ARBA" id="ARBA00022842"/>
    </source>
</evidence>
<dbReference type="SUPFAM" id="SSF53271">
    <property type="entry name" value="PRTase-like"/>
    <property type="match status" value="1"/>
</dbReference>
<keyword evidence="8" id="KW-0067">ATP-binding</keyword>
<dbReference type="HAMAP" id="MF_01903">
    <property type="entry name" value="XGPRT"/>
    <property type="match status" value="1"/>
</dbReference>
<organism evidence="8 9">
    <name type="scientific">Lujinxingia sediminis</name>
    <dbReference type="NCBI Taxonomy" id="2480984"/>
    <lineage>
        <taxon>Bacteria</taxon>
        <taxon>Deltaproteobacteria</taxon>
        <taxon>Bradymonadales</taxon>
        <taxon>Lujinxingiaceae</taxon>
        <taxon>Lujinxingia</taxon>
    </lineage>
</organism>
<dbReference type="PANTHER" id="PTHR39563:SF1">
    <property type="entry name" value="XANTHINE-GUANINE PHOSPHORIBOSYLTRANSFERASE"/>
    <property type="match status" value="1"/>
</dbReference>
<keyword evidence="5" id="KW-0460">Magnesium</keyword>
<evidence type="ECO:0000259" key="7">
    <source>
        <dbReference type="Pfam" id="PF00156"/>
    </source>
</evidence>
<proteinExistence type="inferred from homology"/>
<dbReference type="CDD" id="cd06223">
    <property type="entry name" value="PRTases_typeI"/>
    <property type="match status" value="1"/>
</dbReference>
<keyword evidence="2 8" id="KW-0328">Glycosyltransferase</keyword>
<dbReference type="GO" id="GO:0000310">
    <property type="term" value="F:xanthine phosphoribosyltransferase activity"/>
    <property type="evidence" value="ECO:0007669"/>
    <property type="project" value="UniProtKB-EC"/>
</dbReference>
<evidence type="ECO:0000256" key="1">
    <source>
        <dbReference type="ARBA" id="ARBA00022475"/>
    </source>
</evidence>
<dbReference type="Proteomes" id="UP000282926">
    <property type="component" value="Unassembled WGS sequence"/>
</dbReference>
<sequence length="165" mass="18474">MSAAYNQDFFVSWEELHRDTRQLCAMLMDDASYPFEGIIAVTRGGLIPAAIVARELDIRLIDTVCIASYEGTEAQERSESLRVIKRAAGDGTGMLLVDDLVDTGATAHKLREMLPGATFATVYAKPEGRPLVDHCVRTVTQDTWIRFPWDMELHFSTPLVERRGQ</sequence>
<keyword evidence="6" id="KW-0472">Membrane</keyword>
<dbReference type="Pfam" id="PF00156">
    <property type="entry name" value="Pribosyltran"/>
    <property type="match status" value="1"/>
</dbReference>
<evidence type="ECO:0000256" key="2">
    <source>
        <dbReference type="ARBA" id="ARBA00022676"/>
    </source>
</evidence>
<keyword evidence="1" id="KW-1003">Cell membrane</keyword>
<keyword evidence="4" id="KW-0479">Metal-binding</keyword>
<dbReference type="EMBL" id="SADD01000015">
    <property type="protein sequence ID" value="RVU41577.1"/>
    <property type="molecule type" value="Genomic_DNA"/>
</dbReference>
<dbReference type="NCBIfam" id="NF006613">
    <property type="entry name" value="PRK09177.1"/>
    <property type="match status" value="1"/>
</dbReference>
<accession>A0ABY0CNM3</accession>
<gene>
    <name evidence="8" type="ORF">EA187_18135</name>
</gene>
<evidence type="ECO:0000313" key="9">
    <source>
        <dbReference type="Proteomes" id="UP000282926"/>
    </source>
</evidence>
<keyword evidence="9" id="KW-1185">Reference proteome</keyword>
<feature type="domain" description="Phosphoribosyltransferase" evidence="7">
    <location>
        <begin position="12"/>
        <end position="154"/>
    </location>
</feature>
<evidence type="ECO:0000313" key="8">
    <source>
        <dbReference type="EMBL" id="RVU41577.1"/>
    </source>
</evidence>
<comment type="caution">
    <text evidence="8">The sequence shown here is derived from an EMBL/GenBank/DDBJ whole genome shotgun (WGS) entry which is preliminary data.</text>
</comment>
<dbReference type="InterPro" id="IPR029057">
    <property type="entry name" value="PRTase-like"/>
</dbReference>
<keyword evidence="3 8" id="KW-0808">Transferase</keyword>
<evidence type="ECO:0000256" key="6">
    <source>
        <dbReference type="ARBA" id="ARBA00023136"/>
    </source>
</evidence>
<reference evidence="8 9" key="1">
    <citation type="submission" date="2019-01" db="EMBL/GenBank/DDBJ databases">
        <title>Lujinxingia litoralis gen. nov., sp. nov. and Lujinxingia sediminis gen. nov., sp. nov., new members in the order Bradymonadales, isolated from coastal sediment.</title>
        <authorList>
            <person name="Li C.-M."/>
        </authorList>
    </citation>
    <scope>NUCLEOTIDE SEQUENCE [LARGE SCALE GENOMIC DNA]</scope>
    <source>
        <strain evidence="8 9">SEH01</strain>
    </source>
</reference>
<dbReference type="PANTHER" id="PTHR39563">
    <property type="entry name" value="XANTHINE PHOSPHORIBOSYLTRANSFERASE"/>
    <property type="match status" value="1"/>
</dbReference>
<keyword evidence="8" id="KW-0547">Nucleotide-binding</keyword>
<dbReference type="InterPro" id="IPR023747">
    <property type="entry name" value="Xanthine_Guanine_PRibTrfase"/>
</dbReference>